<feature type="transmembrane region" description="Helical" evidence="2">
    <location>
        <begin position="7"/>
        <end position="26"/>
    </location>
</feature>
<dbReference type="RefSeq" id="WP_093229688.1">
    <property type="nucleotide sequence ID" value="NZ_FORR01000007.1"/>
</dbReference>
<dbReference type="EMBL" id="FORR01000007">
    <property type="protein sequence ID" value="SFJ31255.1"/>
    <property type="molecule type" value="Genomic_DNA"/>
</dbReference>
<dbReference type="Pfam" id="PF12685">
    <property type="entry name" value="SpoIIIAH"/>
    <property type="match status" value="1"/>
</dbReference>
<protein>
    <submittedName>
        <fullName evidence="3">Stage III sporulation protein AH</fullName>
    </submittedName>
</protein>
<evidence type="ECO:0000256" key="2">
    <source>
        <dbReference type="SAM" id="Phobius"/>
    </source>
</evidence>
<dbReference type="InterPro" id="IPR024232">
    <property type="entry name" value="SpoIIIAH"/>
</dbReference>
<dbReference type="Gene3D" id="1.10.287.4300">
    <property type="entry name" value="Stage III sporulation protein AH-like"/>
    <property type="match status" value="1"/>
</dbReference>
<reference evidence="3 4" key="1">
    <citation type="submission" date="2016-10" db="EMBL/GenBank/DDBJ databases">
        <authorList>
            <person name="de Groot N.N."/>
        </authorList>
    </citation>
    <scope>NUCLEOTIDE SEQUENCE [LARGE SCALE GENOMIC DNA]</scope>
    <source>
        <strain evidence="3 4">DSM 44778</strain>
    </source>
</reference>
<keyword evidence="2" id="KW-0812">Transmembrane</keyword>
<keyword evidence="2" id="KW-1133">Transmembrane helix</keyword>
<name>A0A1I3QC31_9BACL</name>
<gene>
    <name evidence="3" type="ORF">SAMN05421852_10796</name>
</gene>
<evidence type="ECO:0000256" key="1">
    <source>
        <dbReference type="SAM" id="Coils"/>
    </source>
</evidence>
<evidence type="ECO:0000313" key="4">
    <source>
        <dbReference type="Proteomes" id="UP000199545"/>
    </source>
</evidence>
<dbReference type="Proteomes" id="UP000199545">
    <property type="component" value="Unassembled WGS sequence"/>
</dbReference>
<organism evidence="3 4">
    <name type="scientific">Thermoflavimicrobium dichotomicum</name>
    <dbReference type="NCBI Taxonomy" id="46223"/>
    <lineage>
        <taxon>Bacteria</taxon>
        <taxon>Bacillati</taxon>
        <taxon>Bacillota</taxon>
        <taxon>Bacilli</taxon>
        <taxon>Bacillales</taxon>
        <taxon>Thermoactinomycetaceae</taxon>
        <taxon>Thermoflavimicrobium</taxon>
    </lineage>
</organism>
<dbReference type="OrthoDB" id="2939102at2"/>
<dbReference type="STRING" id="46223.SAMN05421852_10796"/>
<keyword evidence="2" id="KW-0472">Membrane</keyword>
<keyword evidence="4" id="KW-1185">Reference proteome</keyword>
<sequence>MQVNKQTVWLVTMLTLMVVLSAYYIATGPVEPAGELAKEKGNKNDQIQVDIKALDQPASTSKGKEALKGKPESDYLLAYQLQRTTLRGKMTEEYMKILSNPKSSKQQIKEAEQKVNQLTQLEKQENVLEELIRKEGYQDAVVIINDEHVDVIVQSENLSKTQAVKLISLVRQHMDVAANQISVAYVK</sequence>
<dbReference type="AlphaFoldDB" id="A0A1I3QC31"/>
<feature type="coiled-coil region" evidence="1">
    <location>
        <begin position="104"/>
        <end position="134"/>
    </location>
</feature>
<dbReference type="InterPro" id="IPR038503">
    <property type="entry name" value="SpoIIIAH_sf"/>
</dbReference>
<proteinExistence type="predicted"/>
<accession>A0A1I3QC31</accession>
<keyword evidence="1" id="KW-0175">Coiled coil</keyword>
<evidence type="ECO:0000313" key="3">
    <source>
        <dbReference type="EMBL" id="SFJ31255.1"/>
    </source>
</evidence>